<reference evidence="2" key="1">
    <citation type="submission" date="2023-05" db="EMBL/GenBank/DDBJ databases">
        <title>Nepenthes gracilis genome sequencing.</title>
        <authorList>
            <person name="Fukushima K."/>
        </authorList>
    </citation>
    <scope>NUCLEOTIDE SEQUENCE</scope>
    <source>
        <strain evidence="2">SING2019-196</strain>
    </source>
</reference>
<gene>
    <name evidence="2" type="ORF">Nepgr_031701</name>
</gene>
<accession>A0AAD3TIZ6</accession>
<proteinExistence type="predicted"/>
<evidence type="ECO:0000313" key="3">
    <source>
        <dbReference type="Proteomes" id="UP001279734"/>
    </source>
</evidence>
<dbReference type="EMBL" id="BSYO01000037">
    <property type="protein sequence ID" value="GMH29858.1"/>
    <property type="molecule type" value="Genomic_DNA"/>
</dbReference>
<evidence type="ECO:0000313" key="2">
    <source>
        <dbReference type="EMBL" id="GMH29858.1"/>
    </source>
</evidence>
<feature type="compositionally biased region" description="Polar residues" evidence="1">
    <location>
        <begin position="74"/>
        <end position="91"/>
    </location>
</feature>
<dbReference type="Proteomes" id="UP001279734">
    <property type="component" value="Unassembled WGS sequence"/>
</dbReference>
<comment type="caution">
    <text evidence="2">The sequence shown here is derived from an EMBL/GenBank/DDBJ whole genome shotgun (WGS) entry which is preliminary data.</text>
</comment>
<dbReference type="AlphaFoldDB" id="A0AAD3TIZ6"/>
<organism evidence="2 3">
    <name type="scientific">Nepenthes gracilis</name>
    <name type="common">Slender pitcher plant</name>
    <dbReference type="NCBI Taxonomy" id="150966"/>
    <lineage>
        <taxon>Eukaryota</taxon>
        <taxon>Viridiplantae</taxon>
        <taxon>Streptophyta</taxon>
        <taxon>Embryophyta</taxon>
        <taxon>Tracheophyta</taxon>
        <taxon>Spermatophyta</taxon>
        <taxon>Magnoliopsida</taxon>
        <taxon>eudicotyledons</taxon>
        <taxon>Gunneridae</taxon>
        <taxon>Pentapetalae</taxon>
        <taxon>Caryophyllales</taxon>
        <taxon>Nepenthaceae</taxon>
        <taxon>Nepenthes</taxon>
    </lineage>
</organism>
<protein>
    <submittedName>
        <fullName evidence="2">Uncharacterized protein</fullName>
    </submittedName>
</protein>
<name>A0AAD3TIZ6_NEPGR</name>
<feature type="region of interest" description="Disordered" evidence="1">
    <location>
        <begin position="68"/>
        <end position="98"/>
    </location>
</feature>
<sequence length="143" mass="15755">MIGNSEEHPVCPYTDIHFTYQWKPNQCNRPNKKGPIDPINKLRQVYRPTGRHLVDPLPSSEPKILQKAPAVGAHSSTVPKSTSTPISNSFGALQDPEGEGHIGVDELVQVNRKGAKTQLTSPHRVLTNIPIRNDGCLPPMPRV</sequence>
<evidence type="ECO:0000256" key="1">
    <source>
        <dbReference type="SAM" id="MobiDB-lite"/>
    </source>
</evidence>
<keyword evidence="3" id="KW-1185">Reference proteome</keyword>